<protein>
    <recommendedName>
        <fullName evidence="11">Hydroxyethylthiazole kinase</fullName>
        <ecNumber evidence="11">2.7.1.50</ecNumber>
    </recommendedName>
    <alternativeName>
        <fullName evidence="11">4-methyl-5-beta-hydroxyethylthiazole kinase</fullName>
        <shortName evidence="11">TH kinase</shortName>
        <shortName evidence="11">Thz kinase</shortName>
    </alternativeName>
</protein>
<sequence length="301" mass="30494">MTNMGAPQPPAPEASNSSTGPAPASWAAEAARVLARIRHRRPLVHHLTNYVVMNWTANITLALGASPLMAPEPEEFPAIAAAAEALVLNIGSLRAGDEAVFKAAQAEALRHGRAVVVDPVGAGFTPLRTRLALDLLAGGATAVRGNGGEILALAGAGTGRTRGVDSGAVEEGEVLEAAQALARRYRCVVVASGPVDLVTDGLQAWRVANGHPWLAAVTGGGCGATTAVAVFLAGSVAPLKDATLAMAVYGLAAQRAAERTSGPGSFQAAFLDELYRLGAGGTGDAEGLSILPGPPHGSRER</sequence>
<dbReference type="CDD" id="cd01170">
    <property type="entry name" value="THZ_kinase"/>
    <property type="match status" value="1"/>
</dbReference>
<evidence type="ECO:0000256" key="10">
    <source>
        <dbReference type="ARBA" id="ARBA00022977"/>
    </source>
</evidence>
<dbReference type="Proteomes" id="UP000005710">
    <property type="component" value="Unassembled WGS sequence"/>
</dbReference>
<comment type="function">
    <text evidence="11">Catalyzes the phosphorylation of the hydroxyl group of 4-methyl-5-beta-hydroxyethylthiazole (THZ).</text>
</comment>
<keyword evidence="7 11" id="KW-0418">Kinase</keyword>
<dbReference type="AlphaFoldDB" id="K6PQI2"/>
<feature type="binding site" evidence="11">
    <location>
        <position position="219"/>
    </location>
    <ligand>
        <name>substrate</name>
    </ligand>
</feature>
<proteinExistence type="inferred from homology"/>
<dbReference type="HOGENOM" id="CLU_019943_0_1_9"/>
<keyword evidence="6 11" id="KW-0547">Nucleotide-binding</keyword>
<evidence type="ECO:0000313" key="14">
    <source>
        <dbReference type="Proteomes" id="UP000005710"/>
    </source>
</evidence>
<evidence type="ECO:0000256" key="1">
    <source>
        <dbReference type="ARBA" id="ARBA00001771"/>
    </source>
</evidence>
<dbReference type="UniPathway" id="UPA00060">
    <property type="reaction ID" value="UER00139"/>
</dbReference>
<evidence type="ECO:0000256" key="2">
    <source>
        <dbReference type="ARBA" id="ARBA00001946"/>
    </source>
</evidence>
<evidence type="ECO:0000256" key="7">
    <source>
        <dbReference type="ARBA" id="ARBA00022777"/>
    </source>
</evidence>
<evidence type="ECO:0000256" key="11">
    <source>
        <dbReference type="HAMAP-Rule" id="MF_00228"/>
    </source>
</evidence>
<evidence type="ECO:0000256" key="5">
    <source>
        <dbReference type="ARBA" id="ARBA00022723"/>
    </source>
</evidence>
<evidence type="ECO:0000256" key="12">
    <source>
        <dbReference type="SAM" id="MobiDB-lite"/>
    </source>
</evidence>
<dbReference type="SUPFAM" id="SSF53613">
    <property type="entry name" value="Ribokinase-like"/>
    <property type="match status" value="1"/>
</dbReference>
<dbReference type="eggNOG" id="COG2145">
    <property type="taxonomic scope" value="Bacteria"/>
</dbReference>
<dbReference type="Pfam" id="PF02110">
    <property type="entry name" value="HK"/>
    <property type="match status" value="1"/>
</dbReference>
<comment type="catalytic activity">
    <reaction evidence="1 11">
        <text>5-(2-hydroxyethyl)-4-methylthiazole + ATP = 4-methyl-5-(2-phosphooxyethyl)-thiazole + ADP + H(+)</text>
        <dbReference type="Rhea" id="RHEA:24212"/>
        <dbReference type="ChEBI" id="CHEBI:15378"/>
        <dbReference type="ChEBI" id="CHEBI:17957"/>
        <dbReference type="ChEBI" id="CHEBI:30616"/>
        <dbReference type="ChEBI" id="CHEBI:58296"/>
        <dbReference type="ChEBI" id="CHEBI:456216"/>
        <dbReference type="EC" id="2.7.1.50"/>
    </reaction>
</comment>
<comment type="caution">
    <text evidence="13">The sequence shown here is derived from an EMBL/GenBank/DDBJ whole genome shotgun (WGS) entry which is preliminary data.</text>
</comment>
<organism evidence="13 14">
    <name type="scientific">Thermaerobacter subterraneus DSM 13965</name>
    <dbReference type="NCBI Taxonomy" id="867903"/>
    <lineage>
        <taxon>Bacteria</taxon>
        <taxon>Bacillati</taxon>
        <taxon>Bacillota</taxon>
        <taxon>Clostridia</taxon>
        <taxon>Eubacteriales</taxon>
        <taxon>Clostridiales Family XVII. Incertae Sedis</taxon>
        <taxon>Thermaerobacter</taxon>
    </lineage>
</organism>
<dbReference type="GO" id="GO:0009229">
    <property type="term" value="P:thiamine diphosphate biosynthetic process"/>
    <property type="evidence" value="ECO:0007669"/>
    <property type="project" value="UniProtKB-UniRule"/>
</dbReference>
<dbReference type="PIRSF" id="PIRSF000513">
    <property type="entry name" value="Thz_kinase"/>
    <property type="match status" value="1"/>
</dbReference>
<dbReference type="GO" id="GO:0009228">
    <property type="term" value="P:thiamine biosynthetic process"/>
    <property type="evidence" value="ECO:0007669"/>
    <property type="project" value="UniProtKB-KW"/>
</dbReference>
<dbReference type="HAMAP" id="MF_00228">
    <property type="entry name" value="Thz_kinase"/>
    <property type="match status" value="1"/>
</dbReference>
<dbReference type="NCBIfam" id="NF006830">
    <property type="entry name" value="PRK09355.1"/>
    <property type="match status" value="1"/>
</dbReference>
<comment type="pathway">
    <text evidence="3 11">Cofactor biosynthesis; thiamine diphosphate biosynthesis; 4-methyl-5-(2-phosphoethyl)-thiazole from 5-(2-hydroxyethyl)-4-methylthiazole: step 1/1.</text>
</comment>
<reference evidence="13" key="1">
    <citation type="submission" date="2010-10" db="EMBL/GenBank/DDBJ databases">
        <authorList>
            <consortium name="US DOE Joint Genome Institute (JGI-PGF)"/>
            <person name="Lucas S."/>
            <person name="Copeland A."/>
            <person name="Lapidus A."/>
            <person name="Bruce D."/>
            <person name="Goodwin L."/>
            <person name="Pitluck S."/>
            <person name="Kyrpides N."/>
            <person name="Mavromatis K."/>
            <person name="Detter J.C."/>
            <person name="Han C."/>
            <person name="Land M."/>
            <person name="Hauser L."/>
            <person name="Markowitz V."/>
            <person name="Cheng J.-F."/>
            <person name="Hugenholtz P."/>
            <person name="Woyke T."/>
            <person name="Wu D."/>
            <person name="Pukall R."/>
            <person name="Wahrenburg C."/>
            <person name="Brambilla E."/>
            <person name="Klenk H.-P."/>
            <person name="Eisen J.A."/>
        </authorList>
    </citation>
    <scope>NUCLEOTIDE SEQUENCE [LARGE SCALE GENOMIC DNA]</scope>
    <source>
        <strain evidence="13">DSM 13965</strain>
    </source>
</reference>
<dbReference type="InterPro" id="IPR000417">
    <property type="entry name" value="Hyethyz_kinase"/>
</dbReference>
<dbReference type="GO" id="GO:0000287">
    <property type="term" value="F:magnesium ion binding"/>
    <property type="evidence" value="ECO:0007669"/>
    <property type="project" value="UniProtKB-UniRule"/>
</dbReference>
<feature type="region of interest" description="Disordered" evidence="12">
    <location>
        <begin position="1"/>
        <end position="23"/>
    </location>
</feature>
<evidence type="ECO:0000256" key="6">
    <source>
        <dbReference type="ARBA" id="ARBA00022741"/>
    </source>
</evidence>
<dbReference type="PRINTS" id="PR01099">
    <property type="entry name" value="HYETHTZKNASE"/>
</dbReference>
<dbReference type="EC" id="2.7.1.50" evidence="11"/>
<comment type="similarity">
    <text evidence="11">Belongs to the Thz kinase family.</text>
</comment>
<feature type="binding site" evidence="11">
    <location>
        <position position="144"/>
    </location>
    <ligand>
        <name>ATP</name>
        <dbReference type="ChEBI" id="CHEBI:30616"/>
    </ligand>
</feature>
<name>K6PQI2_9FIRM</name>
<keyword evidence="5 11" id="KW-0479">Metal-binding</keyword>
<feature type="binding site" evidence="11">
    <location>
        <position position="192"/>
    </location>
    <ligand>
        <name>ATP</name>
        <dbReference type="ChEBI" id="CHEBI:30616"/>
    </ligand>
</feature>
<evidence type="ECO:0000256" key="4">
    <source>
        <dbReference type="ARBA" id="ARBA00022679"/>
    </source>
</evidence>
<gene>
    <name evidence="11" type="primary">thiM</name>
    <name evidence="13" type="ORF">ThesuDRAFT_00942</name>
</gene>
<dbReference type="STRING" id="867903.ThesuDRAFT_00942"/>
<keyword evidence="4 11" id="KW-0808">Transferase</keyword>
<dbReference type="GO" id="GO:0005524">
    <property type="term" value="F:ATP binding"/>
    <property type="evidence" value="ECO:0007669"/>
    <property type="project" value="UniProtKB-UniRule"/>
</dbReference>
<keyword evidence="10 11" id="KW-0784">Thiamine biosynthesis</keyword>
<feature type="binding site" evidence="11">
    <location>
        <position position="69"/>
    </location>
    <ligand>
        <name>substrate</name>
    </ligand>
</feature>
<comment type="cofactor">
    <cofactor evidence="2 11">
        <name>Mg(2+)</name>
        <dbReference type="ChEBI" id="CHEBI:18420"/>
    </cofactor>
</comment>
<accession>K6PQI2</accession>
<reference evidence="13" key="2">
    <citation type="submission" date="2012-10" db="EMBL/GenBank/DDBJ databases">
        <title>Improved high-quality draft of Thermaerobacter subterraneus C21, DSM 13965.</title>
        <authorList>
            <consortium name="DOE Joint Genome Institute"/>
            <person name="Eisen J."/>
            <person name="Huntemann M."/>
            <person name="Wei C.-L."/>
            <person name="Han J."/>
            <person name="Detter J.C."/>
            <person name="Han C."/>
            <person name="Tapia R."/>
            <person name="Chen A."/>
            <person name="Kyrpides N."/>
            <person name="Mavromatis K."/>
            <person name="Markowitz V."/>
            <person name="Szeto E."/>
            <person name="Ivanova N."/>
            <person name="Mikhailova N."/>
            <person name="Ovchinnikova G."/>
            <person name="Pagani I."/>
            <person name="Pati A."/>
            <person name="Goodwin L."/>
            <person name="Nordberg H.P."/>
            <person name="Cantor M.N."/>
            <person name="Hua S.X."/>
            <person name="Woyke T."/>
            <person name="Eisen J."/>
            <person name="Klenk H.-P."/>
        </authorList>
    </citation>
    <scope>NUCLEOTIDE SEQUENCE [LARGE SCALE GENOMIC DNA]</scope>
    <source>
        <strain evidence="13">DSM 13965</strain>
    </source>
</reference>
<dbReference type="EMBL" id="AENY02000002">
    <property type="protein sequence ID" value="EKP95202.1"/>
    <property type="molecule type" value="Genomic_DNA"/>
</dbReference>
<keyword evidence="9 11" id="KW-0460">Magnesium</keyword>
<evidence type="ECO:0000256" key="3">
    <source>
        <dbReference type="ARBA" id="ARBA00004868"/>
    </source>
</evidence>
<evidence type="ECO:0000256" key="8">
    <source>
        <dbReference type="ARBA" id="ARBA00022840"/>
    </source>
</evidence>
<keyword evidence="14" id="KW-1185">Reference proteome</keyword>
<evidence type="ECO:0000256" key="9">
    <source>
        <dbReference type="ARBA" id="ARBA00022842"/>
    </source>
</evidence>
<dbReference type="Gene3D" id="3.40.1190.20">
    <property type="match status" value="1"/>
</dbReference>
<dbReference type="GO" id="GO:0004417">
    <property type="term" value="F:hydroxyethylthiazole kinase activity"/>
    <property type="evidence" value="ECO:0007669"/>
    <property type="project" value="UniProtKB-UniRule"/>
</dbReference>
<dbReference type="InterPro" id="IPR029056">
    <property type="entry name" value="Ribokinase-like"/>
</dbReference>
<evidence type="ECO:0000313" key="13">
    <source>
        <dbReference type="EMBL" id="EKP95202.1"/>
    </source>
</evidence>
<keyword evidence="8 11" id="KW-0067">ATP-binding</keyword>